<dbReference type="HOGENOM" id="CLU_1358826_0_0_3"/>
<dbReference type="OrthoDB" id="482635at2"/>
<keyword evidence="2" id="KW-1185">Reference proteome</keyword>
<dbReference type="AlphaFoldDB" id="U5QHT7"/>
<evidence type="ECO:0000313" key="2">
    <source>
        <dbReference type="Proteomes" id="UP000017396"/>
    </source>
</evidence>
<dbReference type="KEGG" id="glj:GKIL_2240"/>
<dbReference type="STRING" id="1183438.GKIL_2240"/>
<evidence type="ECO:0000313" key="1">
    <source>
        <dbReference type="EMBL" id="AGY58486.1"/>
    </source>
</evidence>
<dbReference type="Proteomes" id="UP000017396">
    <property type="component" value="Chromosome"/>
</dbReference>
<reference evidence="1 2" key="1">
    <citation type="journal article" date="2013" name="PLoS ONE">
        <title>Cultivation and Complete Genome Sequencing of Gloeobacter kilaueensis sp. nov., from a Lava Cave in Kilauea Caldera, Hawai'i.</title>
        <authorList>
            <person name="Saw J.H."/>
            <person name="Schatz M."/>
            <person name="Brown M.V."/>
            <person name="Kunkel D.D."/>
            <person name="Foster J.S."/>
            <person name="Shick H."/>
            <person name="Christensen S."/>
            <person name="Hou S."/>
            <person name="Wan X."/>
            <person name="Donachie S.P."/>
        </authorList>
    </citation>
    <scope>NUCLEOTIDE SEQUENCE [LARGE SCALE GENOMIC DNA]</scope>
    <source>
        <strain evidence="2">JS</strain>
    </source>
</reference>
<gene>
    <name evidence="1" type="ORF">GKIL_2240</name>
</gene>
<accession>U5QHT7</accession>
<sequence>MDAALKIVLEKARSLELRALRTEVSVLKDVLVVRAVLQLAGQEFTAHAVAERPSALERAEDEAQLRVFALAGIEPSRNLVALSSPHDTAPDLKPATPAPQVTPVAVEPASRSGLFDNSGPLVPENDPTDAEISFEPDDEPFDREALMGEVLSLMSAIKMEPKEGRAYLIATYNKRSRTELSDEELQSFVEYLRAQHHTRQYSPLPF</sequence>
<protein>
    <submittedName>
        <fullName evidence="1">Uncharacterized protein</fullName>
    </submittedName>
</protein>
<dbReference type="RefSeq" id="WP_023173643.1">
    <property type="nucleotide sequence ID" value="NC_022600.1"/>
</dbReference>
<organism evidence="1 2">
    <name type="scientific">Gloeobacter kilaueensis (strain ATCC BAA-2537 / CCAP 1431/1 / ULC 316 / JS1)</name>
    <dbReference type="NCBI Taxonomy" id="1183438"/>
    <lineage>
        <taxon>Bacteria</taxon>
        <taxon>Bacillati</taxon>
        <taxon>Cyanobacteriota</taxon>
        <taxon>Cyanophyceae</taxon>
        <taxon>Gloeobacterales</taxon>
        <taxon>Gloeobacteraceae</taxon>
        <taxon>Gloeobacter</taxon>
    </lineage>
</organism>
<proteinExistence type="predicted"/>
<name>U5QHT7_GLOK1</name>
<dbReference type="EMBL" id="CP003587">
    <property type="protein sequence ID" value="AGY58486.1"/>
    <property type="molecule type" value="Genomic_DNA"/>
</dbReference>